<feature type="transmembrane region" description="Helical" evidence="2">
    <location>
        <begin position="58"/>
        <end position="79"/>
    </location>
</feature>
<keyword evidence="2" id="KW-1133">Transmembrane helix</keyword>
<feature type="compositionally biased region" description="Basic and acidic residues" evidence="1">
    <location>
        <begin position="198"/>
        <end position="208"/>
    </location>
</feature>
<evidence type="ECO:0000313" key="3">
    <source>
        <dbReference type="EMBL" id="KAL0946047.1"/>
    </source>
</evidence>
<evidence type="ECO:0000313" key="4">
    <source>
        <dbReference type="Proteomes" id="UP001556367"/>
    </source>
</evidence>
<dbReference type="Pfam" id="PF16015">
    <property type="entry name" value="Promethin"/>
    <property type="match status" value="1"/>
</dbReference>
<accession>A0ABR3IRZ2</accession>
<evidence type="ECO:0000256" key="2">
    <source>
        <dbReference type="SAM" id="Phobius"/>
    </source>
</evidence>
<comment type="caution">
    <text evidence="3">The sequence shown here is derived from an EMBL/GenBank/DDBJ whole genome shotgun (WGS) entry which is preliminary data.</text>
</comment>
<reference evidence="4" key="1">
    <citation type="submission" date="2024-06" db="EMBL/GenBank/DDBJ databases">
        <title>Multi-omics analyses provide insights into the biosynthesis of the anticancer antibiotic pleurotin in Hohenbuehelia grisea.</title>
        <authorList>
            <person name="Weaver J.A."/>
            <person name="Alberti F."/>
        </authorList>
    </citation>
    <scope>NUCLEOTIDE SEQUENCE [LARGE SCALE GENOMIC DNA]</scope>
    <source>
        <strain evidence="4">T-177</strain>
    </source>
</reference>
<feature type="region of interest" description="Disordered" evidence="1">
    <location>
        <begin position="163"/>
        <end position="208"/>
    </location>
</feature>
<keyword evidence="4" id="KW-1185">Reference proteome</keyword>
<protein>
    <submittedName>
        <fullName evidence="3">Uncharacterized protein</fullName>
    </submittedName>
</protein>
<name>A0ABR3IRZ2_9AGAR</name>
<feature type="transmembrane region" description="Helical" evidence="2">
    <location>
        <begin position="86"/>
        <end position="112"/>
    </location>
</feature>
<keyword evidence="2" id="KW-0472">Membrane</keyword>
<dbReference type="Proteomes" id="UP001556367">
    <property type="component" value="Unassembled WGS sequence"/>
</dbReference>
<sequence length="208" mass="22748">MTAQAESSRTSPRPSADALTSYFDKSATIVRDYADSFEHEYARPALKVGSVYYSSHPLLSVFALVFFMLSIVPVVVFIISSMVAAAGLALISATLFLVLFSTATLVFVSILLCTLLGIALLSALITVSGISTHLFIRLFNLSREHGRAGLEQWTQETRAKFVSSQQPDIPERDADEVHDANSAENSSTEIIEPPEAIGEQKDQLEYEI</sequence>
<proteinExistence type="predicted"/>
<organism evidence="3 4">
    <name type="scientific">Hohenbuehelia grisea</name>
    <dbReference type="NCBI Taxonomy" id="104357"/>
    <lineage>
        <taxon>Eukaryota</taxon>
        <taxon>Fungi</taxon>
        <taxon>Dikarya</taxon>
        <taxon>Basidiomycota</taxon>
        <taxon>Agaricomycotina</taxon>
        <taxon>Agaricomycetes</taxon>
        <taxon>Agaricomycetidae</taxon>
        <taxon>Agaricales</taxon>
        <taxon>Pleurotineae</taxon>
        <taxon>Pleurotaceae</taxon>
        <taxon>Hohenbuehelia</taxon>
    </lineage>
</organism>
<evidence type="ECO:0000256" key="1">
    <source>
        <dbReference type="SAM" id="MobiDB-lite"/>
    </source>
</evidence>
<keyword evidence="2" id="KW-0812">Transmembrane</keyword>
<dbReference type="EMBL" id="JASNQZ010000015">
    <property type="protein sequence ID" value="KAL0946047.1"/>
    <property type="molecule type" value="Genomic_DNA"/>
</dbReference>
<gene>
    <name evidence="3" type="ORF">HGRIS_012320</name>
</gene>
<feature type="compositionally biased region" description="Basic and acidic residues" evidence="1">
    <location>
        <begin position="169"/>
        <end position="181"/>
    </location>
</feature>